<feature type="transmembrane region" description="Helical" evidence="7">
    <location>
        <begin position="104"/>
        <end position="127"/>
    </location>
</feature>
<feature type="transmembrane region" description="Helical" evidence="7">
    <location>
        <begin position="151"/>
        <end position="174"/>
    </location>
</feature>
<dbReference type="InterPro" id="IPR007593">
    <property type="entry name" value="CD225/Dispanin_fam"/>
</dbReference>
<dbReference type="KEGG" id="lgi:LOTGIDRAFT_233366"/>
<keyword evidence="4 7" id="KW-1133">Transmembrane helix</keyword>
<dbReference type="CTD" id="20249245"/>
<evidence type="ECO:0000256" key="1">
    <source>
        <dbReference type="ARBA" id="ARBA00004370"/>
    </source>
</evidence>
<feature type="compositionally biased region" description="Low complexity" evidence="6">
    <location>
        <begin position="32"/>
        <end position="74"/>
    </location>
</feature>
<evidence type="ECO:0000256" key="3">
    <source>
        <dbReference type="ARBA" id="ARBA00022692"/>
    </source>
</evidence>
<keyword evidence="9" id="KW-1185">Reference proteome</keyword>
<dbReference type="EMBL" id="KB202237">
    <property type="protein sequence ID" value="ESO91555.1"/>
    <property type="molecule type" value="Genomic_DNA"/>
</dbReference>
<dbReference type="STRING" id="225164.V4A924"/>
<evidence type="ECO:0000313" key="9">
    <source>
        <dbReference type="Proteomes" id="UP000030746"/>
    </source>
</evidence>
<evidence type="ECO:0000313" key="8">
    <source>
        <dbReference type="EMBL" id="ESO91555.1"/>
    </source>
</evidence>
<comment type="subcellular location">
    <subcellularLocation>
        <location evidence="1">Membrane</location>
    </subcellularLocation>
</comment>
<evidence type="ECO:0000256" key="2">
    <source>
        <dbReference type="ARBA" id="ARBA00006843"/>
    </source>
</evidence>
<evidence type="ECO:0008006" key="10">
    <source>
        <dbReference type="Google" id="ProtNLM"/>
    </source>
</evidence>
<gene>
    <name evidence="8" type="ORF">LOTGIDRAFT_233366</name>
</gene>
<proteinExistence type="inferred from homology"/>
<dbReference type="OMA" id="EPENYLV"/>
<feature type="region of interest" description="Disordered" evidence="6">
    <location>
        <begin position="1"/>
        <end position="74"/>
    </location>
</feature>
<dbReference type="RefSeq" id="XP_009057625.1">
    <property type="nucleotide sequence ID" value="XM_009059377.1"/>
</dbReference>
<dbReference type="PANTHER" id="PTHR14948:SF25">
    <property type="entry name" value="DUF4190 DOMAIN-CONTAINING PROTEIN"/>
    <property type="match status" value="1"/>
</dbReference>
<evidence type="ECO:0000256" key="6">
    <source>
        <dbReference type="SAM" id="MobiDB-lite"/>
    </source>
</evidence>
<dbReference type="SUPFAM" id="SSF81995">
    <property type="entry name" value="beta-sandwich domain of Sec23/24"/>
    <property type="match status" value="1"/>
</dbReference>
<dbReference type="Proteomes" id="UP000030746">
    <property type="component" value="Unassembled WGS sequence"/>
</dbReference>
<evidence type="ECO:0000256" key="4">
    <source>
        <dbReference type="ARBA" id="ARBA00022989"/>
    </source>
</evidence>
<accession>V4A924</accession>
<protein>
    <recommendedName>
        <fullName evidence="10">Proline-rich transmembrane protein 1</fullName>
    </recommendedName>
</protein>
<organism evidence="8 9">
    <name type="scientific">Lottia gigantea</name>
    <name type="common">Giant owl limpet</name>
    <dbReference type="NCBI Taxonomy" id="225164"/>
    <lineage>
        <taxon>Eukaryota</taxon>
        <taxon>Metazoa</taxon>
        <taxon>Spiralia</taxon>
        <taxon>Lophotrochozoa</taxon>
        <taxon>Mollusca</taxon>
        <taxon>Gastropoda</taxon>
        <taxon>Patellogastropoda</taxon>
        <taxon>Lottioidea</taxon>
        <taxon>Lottiidae</taxon>
        <taxon>Lottia</taxon>
    </lineage>
</organism>
<dbReference type="AlphaFoldDB" id="V4A924"/>
<evidence type="ECO:0000256" key="5">
    <source>
        <dbReference type="ARBA" id="ARBA00023136"/>
    </source>
</evidence>
<dbReference type="OrthoDB" id="5989802at2759"/>
<keyword evidence="5 7" id="KW-0472">Membrane</keyword>
<dbReference type="GO" id="GO:0016020">
    <property type="term" value="C:membrane"/>
    <property type="evidence" value="ECO:0007669"/>
    <property type="project" value="UniProtKB-SubCell"/>
</dbReference>
<keyword evidence="3 7" id="KW-0812">Transmembrane</keyword>
<dbReference type="InterPro" id="IPR051423">
    <property type="entry name" value="CD225/Dispanin"/>
</dbReference>
<dbReference type="PANTHER" id="PTHR14948">
    <property type="entry name" value="NG5"/>
    <property type="match status" value="1"/>
</dbReference>
<comment type="similarity">
    <text evidence="2">Belongs to the CD225/Dispanin family.</text>
</comment>
<dbReference type="Pfam" id="PF04505">
    <property type="entry name" value="CD225"/>
    <property type="match status" value="1"/>
</dbReference>
<dbReference type="HOGENOM" id="CLU_125158_0_0_1"/>
<reference evidence="8 9" key="1">
    <citation type="journal article" date="2013" name="Nature">
        <title>Insights into bilaterian evolution from three spiralian genomes.</title>
        <authorList>
            <person name="Simakov O."/>
            <person name="Marletaz F."/>
            <person name="Cho S.J."/>
            <person name="Edsinger-Gonzales E."/>
            <person name="Havlak P."/>
            <person name="Hellsten U."/>
            <person name="Kuo D.H."/>
            <person name="Larsson T."/>
            <person name="Lv J."/>
            <person name="Arendt D."/>
            <person name="Savage R."/>
            <person name="Osoegawa K."/>
            <person name="de Jong P."/>
            <person name="Grimwood J."/>
            <person name="Chapman J.A."/>
            <person name="Shapiro H."/>
            <person name="Aerts A."/>
            <person name="Otillar R.P."/>
            <person name="Terry A.Y."/>
            <person name="Boore J.L."/>
            <person name="Grigoriev I.V."/>
            <person name="Lindberg D.R."/>
            <person name="Seaver E.C."/>
            <person name="Weisblat D.A."/>
            <person name="Putnam N.H."/>
            <person name="Rokhsar D.S."/>
        </authorList>
    </citation>
    <scope>NUCLEOTIDE SEQUENCE [LARGE SCALE GENOMIC DNA]</scope>
</reference>
<name>V4A924_LOTGI</name>
<evidence type="ECO:0000256" key="7">
    <source>
        <dbReference type="SAM" id="Phobius"/>
    </source>
</evidence>
<sequence length="186" mass="19974">MSEKQAPPSYDDSTNSNGGNAGGGYTNWSAEQQAQQQQYAGQPQQYAGQQPQYGGQQQQYGGQPQQYGGQPQYYQPNQAGQFNNVVVTQPQTTSAIHTTPPDHLGLAVLATLLCCWPVGIMAIMRALDARRAVDRGDLITANSEAAQAKKLSLIAIGLGAVILVVVIIVVVVVVTNNSCYSNYYYC</sequence>
<dbReference type="GeneID" id="20249245"/>